<keyword evidence="2" id="KW-1185">Reference proteome</keyword>
<dbReference type="Proteomes" id="UP001157502">
    <property type="component" value="Chromosome 3"/>
</dbReference>
<gene>
    <name evidence="1" type="ORF">DPEC_G00030970</name>
</gene>
<reference evidence="1" key="1">
    <citation type="submission" date="2021-05" db="EMBL/GenBank/DDBJ databases">
        <authorList>
            <person name="Pan Q."/>
            <person name="Jouanno E."/>
            <person name="Zahm M."/>
            <person name="Klopp C."/>
            <person name="Cabau C."/>
            <person name="Louis A."/>
            <person name="Berthelot C."/>
            <person name="Parey E."/>
            <person name="Roest Crollius H."/>
            <person name="Montfort J."/>
            <person name="Robinson-Rechavi M."/>
            <person name="Bouchez O."/>
            <person name="Lampietro C."/>
            <person name="Lopez Roques C."/>
            <person name="Donnadieu C."/>
            <person name="Postlethwait J."/>
            <person name="Bobe J."/>
            <person name="Dillon D."/>
            <person name="Chandos A."/>
            <person name="von Hippel F."/>
            <person name="Guiguen Y."/>
        </authorList>
    </citation>
    <scope>NUCLEOTIDE SEQUENCE</scope>
    <source>
        <strain evidence="1">YG-Jan2019</strain>
    </source>
</reference>
<comment type="caution">
    <text evidence="1">The sequence shown here is derived from an EMBL/GenBank/DDBJ whole genome shotgun (WGS) entry which is preliminary data.</text>
</comment>
<name>A0ACC2HC50_DALPE</name>
<evidence type="ECO:0000313" key="1">
    <source>
        <dbReference type="EMBL" id="KAJ8013554.1"/>
    </source>
</evidence>
<sequence length="83" mass="8649">MSGLFMEGPCRPGCGPETDQTLGALNPPLSTLSCPIHPSSSMLAGGSPLRLGCHPPMTTLRKTTMTHATTTQCCTFGVLSGDW</sequence>
<protein>
    <submittedName>
        <fullName evidence="1">Uncharacterized protein</fullName>
    </submittedName>
</protein>
<dbReference type="EMBL" id="CM055730">
    <property type="protein sequence ID" value="KAJ8013554.1"/>
    <property type="molecule type" value="Genomic_DNA"/>
</dbReference>
<organism evidence="1 2">
    <name type="scientific">Dallia pectoralis</name>
    <name type="common">Alaska blackfish</name>
    <dbReference type="NCBI Taxonomy" id="75939"/>
    <lineage>
        <taxon>Eukaryota</taxon>
        <taxon>Metazoa</taxon>
        <taxon>Chordata</taxon>
        <taxon>Craniata</taxon>
        <taxon>Vertebrata</taxon>
        <taxon>Euteleostomi</taxon>
        <taxon>Actinopterygii</taxon>
        <taxon>Neopterygii</taxon>
        <taxon>Teleostei</taxon>
        <taxon>Protacanthopterygii</taxon>
        <taxon>Esociformes</taxon>
        <taxon>Umbridae</taxon>
        <taxon>Dallia</taxon>
    </lineage>
</organism>
<proteinExistence type="predicted"/>
<evidence type="ECO:0000313" key="2">
    <source>
        <dbReference type="Proteomes" id="UP001157502"/>
    </source>
</evidence>
<accession>A0ACC2HC50</accession>